<dbReference type="AlphaFoldDB" id="A0AAD9CWY9"/>
<accession>A0AAD9CWY9</accession>
<gene>
    <name evidence="2" type="ORF">DB88DRAFT_511641</name>
</gene>
<feature type="transmembrane region" description="Helical" evidence="1">
    <location>
        <begin position="423"/>
        <end position="446"/>
    </location>
</feature>
<feature type="transmembrane region" description="Helical" evidence="1">
    <location>
        <begin position="354"/>
        <end position="373"/>
    </location>
</feature>
<keyword evidence="1" id="KW-0812">Transmembrane</keyword>
<feature type="transmembrane region" description="Helical" evidence="1">
    <location>
        <begin position="228"/>
        <end position="246"/>
    </location>
</feature>
<dbReference type="EMBL" id="JAODAN010000007">
    <property type="protein sequence ID" value="KAK1923077.1"/>
    <property type="molecule type" value="Genomic_DNA"/>
</dbReference>
<keyword evidence="1" id="KW-1133">Transmembrane helix</keyword>
<dbReference type="Proteomes" id="UP001182556">
    <property type="component" value="Unassembled WGS sequence"/>
</dbReference>
<feature type="transmembrane region" description="Helical" evidence="1">
    <location>
        <begin position="304"/>
        <end position="323"/>
    </location>
</feature>
<evidence type="ECO:0000313" key="3">
    <source>
        <dbReference type="Proteomes" id="UP001182556"/>
    </source>
</evidence>
<sequence length="554" mass="62583">MQEERAALLGSAETGYGAFGGSELDGSTFNGRKGDLDLLDHARGLLHWAKGSNQTRIEIDRGRVEYLPILLYALYLNEKDLEEYRPSSTRERVSGDRVGLHARHRIEDEVTGYLDSGLGSSRLLDAQAGLGSAERGAEEGLEEHIHEVEEILWRRWAFGHQWLTSVDLLLPPFTRTPSPFLSQPLMVHSLTQTWRYGLPTASETMGDTRSTRLRNRLNGYITPKRSHLLNLFSQVFLLALTLALALRPGRWLHPWKKQRRRPGALEGIYITWAYSTFFNAFPSLKRTILLIPTVLAPLMAYLDSSSAFSCLALSIFPLTILLILPLSPSLVFVSADIVPLSTLLHHILARGLRSAGLILPLALLVFGIFTWSLNGDIFRGFDLDPQFLDSTKGSFSAARQGVLAGMPDEPPIEPGIAPFETRLWLFVTCSFLFLLSITLTLVRILAPTYPSTPPDPWAEEYGAAVAHAARERWAIAVRDGVVRKEIVPPLNWIADSIVPLDEVLFLYRFFPDRWRTERFERWAHRLERWRDTIWVFVMGPLCFPLYLIQICTGL</sequence>
<evidence type="ECO:0000256" key="1">
    <source>
        <dbReference type="SAM" id="Phobius"/>
    </source>
</evidence>
<reference evidence="2" key="1">
    <citation type="submission" date="2023-02" db="EMBL/GenBank/DDBJ databases">
        <title>Identification and recombinant expression of a fungal hydrolase from Papiliotrema laurentii that hydrolyzes apple cutin and clears colloidal polyester polyurethane.</title>
        <authorList>
            <consortium name="DOE Joint Genome Institute"/>
            <person name="Roman V.A."/>
            <person name="Bojanowski C."/>
            <person name="Crable B.R."/>
            <person name="Wagner D.N."/>
            <person name="Hung C.S."/>
            <person name="Nadeau L.J."/>
            <person name="Schratz L."/>
            <person name="Haridas S."/>
            <person name="Pangilinan J."/>
            <person name="Lipzen A."/>
            <person name="Na H."/>
            <person name="Yan M."/>
            <person name="Ng V."/>
            <person name="Grigoriev I.V."/>
            <person name="Spatafora J.W."/>
            <person name="Barlow D."/>
            <person name="Biffinger J."/>
            <person name="Kelley-Loughnane N."/>
            <person name="Varaljay V.A."/>
            <person name="Crookes-Goodson W.J."/>
        </authorList>
    </citation>
    <scope>NUCLEOTIDE SEQUENCE</scope>
    <source>
        <strain evidence="2">5307AH</strain>
    </source>
</reference>
<protein>
    <submittedName>
        <fullName evidence="2">Uncharacterized protein</fullName>
    </submittedName>
</protein>
<organism evidence="2 3">
    <name type="scientific">Papiliotrema laurentii</name>
    <name type="common">Cryptococcus laurentii</name>
    <dbReference type="NCBI Taxonomy" id="5418"/>
    <lineage>
        <taxon>Eukaryota</taxon>
        <taxon>Fungi</taxon>
        <taxon>Dikarya</taxon>
        <taxon>Basidiomycota</taxon>
        <taxon>Agaricomycotina</taxon>
        <taxon>Tremellomycetes</taxon>
        <taxon>Tremellales</taxon>
        <taxon>Rhynchogastremaceae</taxon>
        <taxon>Papiliotrema</taxon>
    </lineage>
</organism>
<keyword evidence="3" id="KW-1185">Reference proteome</keyword>
<name>A0AAD9CWY9_PAPLA</name>
<evidence type="ECO:0000313" key="2">
    <source>
        <dbReference type="EMBL" id="KAK1923077.1"/>
    </source>
</evidence>
<keyword evidence="1" id="KW-0472">Membrane</keyword>
<feature type="transmembrane region" description="Helical" evidence="1">
    <location>
        <begin position="267"/>
        <end position="284"/>
    </location>
</feature>
<feature type="transmembrane region" description="Helical" evidence="1">
    <location>
        <begin position="531"/>
        <end position="548"/>
    </location>
</feature>
<proteinExistence type="predicted"/>
<comment type="caution">
    <text evidence="2">The sequence shown here is derived from an EMBL/GenBank/DDBJ whole genome shotgun (WGS) entry which is preliminary data.</text>
</comment>